<sequence>MPPKPQKKKQTRENTRPAGRTLWVKEMKLVFLEDLEVNIPDLLDNLASSALEFIDLSPEEETRRVKIFKDLKLWKPAMWLTFSVRLGQWYHHHYKDMPASADGMMDILQSMHEILNMCPQKPHAVDIYSTRFYEDRIKTRFDKLWSECSFTPTARISMCWEFTARCWEEEPKEFKDALEKNIEETHQKAMSEYKNGKAWVPRTAEEYEGYADFFSYSGECLTTLRQHNGGVSHIAHPIRRCNFPAIGCLRGSSHGETDKGGPDWPAKYPFDDRWIVYHKDMAQV</sequence>
<organism evidence="1 2">
    <name type="scientific">Hypsizygus marmoreus</name>
    <name type="common">White beech mushroom</name>
    <name type="synonym">Agaricus marmoreus</name>
    <dbReference type="NCBI Taxonomy" id="39966"/>
    <lineage>
        <taxon>Eukaryota</taxon>
        <taxon>Fungi</taxon>
        <taxon>Dikarya</taxon>
        <taxon>Basidiomycota</taxon>
        <taxon>Agaricomycotina</taxon>
        <taxon>Agaricomycetes</taxon>
        <taxon>Agaricomycetidae</taxon>
        <taxon>Agaricales</taxon>
        <taxon>Tricholomatineae</taxon>
        <taxon>Lyophyllaceae</taxon>
        <taxon>Hypsizygus</taxon>
    </lineage>
</organism>
<gene>
    <name evidence="1" type="ORF">Hypma_001554</name>
</gene>
<name>A0A369K3T6_HYPMA</name>
<dbReference type="OrthoDB" id="3066540at2759"/>
<protein>
    <submittedName>
        <fullName evidence="1">Uncharacterized protein</fullName>
    </submittedName>
</protein>
<evidence type="ECO:0000313" key="1">
    <source>
        <dbReference type="EMBL" id="RDB28242.1"/>
    </source>
</evidence>
<comment type="caution">
    <text evidence="1">The sequence shown here is derived from an EMBL/GenBank/DDBJ whole genome shotgun (WGS) entry which is preliminary data.</text>
</comment>
<dbReference type="STRING" id="39966.A0A369K3T6"/>
<dbReference type="EMBL" id="LUEZ02000012">
    <property type="protein sequence ID" value="RDB28242.1"/>
    <property type="molecule type" value="Genomic_DNA"/>
</dbReference>
<accession>A0A369K3T6</accession>
<reference evidence="1" key="1">
    <citation type="submission" date="2018-04" db="EMBL/GenBank/DDBJ databases">
        <title>Whole genome sequencing of Hypsizygus marmoreus.</title>
        <authorList>
            <person name="Choi I.-G."/>
            <person name="Min B."/>
            <person name="Kim J.-G."/>
            <person name="Kim S."/>
            <person name="Oh Y.-L."/>
            <person name="Kong W.-S."/>
            <person name="Park H."/>
            <person name="Jeong J."/>
            <person name="Song E.-S."/>
        </authorList>
    </citation>
    <scope>NUCLEOTIDE SEQUENCE [LARGE SCALE GENOMIC DNA]</scope>
    <source>
        <strain evidence="1">51987-8</strain>
    </source>
</reference>
<evidence type="ECO:0000313" key="2">
    <source>
        <dbReference type="Proteomes" id="UP000076154"/>
    </source>
</evidence>
<proteinExistence type="predicted"/>
<dbReference type="Proteomes" id="UP000076154">
    <property type="component" value="Unassembled WGS sequence"/>
</dbReference>
<dbReference type="InParanoid" id="A0A369K3T6"/>
<keyword evidence="2" id="KW-1185">Reference proteome</keyword>
<dbReference type="AlphaFoldDB" id="A0A369K3T6"/>